<sequence length="157" mass="17250">MHKPFTSILVVVSLLIALLGQALAYTATSCEMSKDSAGSHMKMMHTEDASKAHPEGMQHDKMKMHMSQNTSGHADNCCGADCACTTSACTYVTFVMFDNPTSFSILRVSEAVKSQDSDKPKAPFTSTFRPPPFWPNTGLLRLNFTSKFGQQCRPNFT</sequence>
<dbReference type="RefSeq" id="WP_143871352.1">
    <property type="nucleotide sequence ID" value="NZ_CP041660.1"/>
</dbReference>
<feature type="signal peptide" evidence="1">
    <location>
        <begin position="1"/>
        <end position="24"/>
    </location>
</feature>
<accession>A0ABV1RIL4</accession>
<evidence type="ECO:0000313" key="2">
    <source>
        <dbReference type="EMBL" id="MER2492786.1"/>
    </source>
</evidence>
<feature type="chain" id="PRO_5046671157" description="DUF2946 domain-containing protein" evidence="1">
    <location>
        <begin position="25"/>
        <end position="157"/>
    </location>
</feature>
<protein>
    <recommendedName>
        <fullName evidence="4">DUF2946 domain-containing protein</fullName>
    </recommendedName>
</protein>
<evidence type="ECO:0000256" key="1">
    <source>
        <dbReference type="SAM" id="SignalP"/>
    </source>
</evidence>
<reference evidence="2 3" key="1">
    <citation type="submission" date="2024-06" db="EMBL/GenBank/DDBJ databases">
        <authorList>
            <person name="Chen R.Y."/>
        </authorList>
    </citation>
    <scope>NUCLEOTIDE SEQUENCE [LARGE SCALE GENOMIC DNA]</scope>
    <source>
        <strain evidence="2 3">D2</strain>
    </source>
</reference>
<gene>
    <name evidence="2" type="ORF">ABS311_12945</name>
</gene>
<evidence type="ECO:0000313" key="3">
    <source>
        <dbReference type="Proteomes" id="UP001467690"/>
    </source>
</evidence>
<keyword evidence="1" id="KW-0732">Signal</keyword>
<comment type="caution">
    <text evidence="2">The sequence shown here is derived from an EMBL/GenBank/DDBJ whole genome shotgun (WGS) entry which is preliminary data.</text>
</comment>
<dbReference type="PROSITE" id="PS51257">
    <property type="entry name" value="PROKAR_LIPOPROTEIN"/>
    <property type="match status" value="1"/>
</dbReference>
<dbReference type="EMBL" id="JBELOE010000231">
    <property type="protein sequence ID" value="MER2492786.1"/>
    <property type="molecule type" value="Genomic_DNA"/>
</dbReference>
<name>A0ABV1RIL4_9ALTE</name>
<organism evidence="2 3">
    <name type="scientific">Catenovulum sediminis</name>
    <dbReference type="NCBI Taxonomy" id="1740262"/>
    <lineage>
        <taxon>Bacteria</taxon>
        <taxon>Pseudomonadati</taxon>
        <taxon>Pseudomonadota</taxon>
        <taxon>Gammaproteobacteria</taxon>
        <taxon>Alteromonadales</taxon>
        <taxon>Alteromonadaceae</taxon>
        <taxon>Catenovulum</taxon>
    </lineage>
</organism>
<evidence type="ECO:0008006" key="4">
    <source>
        <dbReference type="Google" id="ProtNLM"/>
    </source>
</evidence>
<keyword evidence="3" id="KW-1185">Reference proteome</keyword>
<proteinExistence type="predicted"/>
<dbReference type="Proteomes" id="UP001467690">
    <property type="component" value="Unassembled WGS sequence"/>
</dbReference>